<evidence type="ECO:0000256" key="1">
    <source>
        <dbReference type="ARBA" id="ARBA00004123"/>
    </source>
</evidence>
<evidence type="ECO:0000256" key="3">
    <source>
        <dbReference type="ARBA" id="ARBA00011914"/>
    </source>
</evidence>
<dbReference type="PANTHER" id="PTHR13539">
    <property type="entry name" value="CALMODULIN-LYSINE N-METHYLTRANSFERASE"/>
    <property type="match status" value="1"/>
</dbReference>
<dbReference type="InterPro" id="IPR025800">
    <property type="entry name" value="CaM-Lys-N-MeTrfase"/>
</dbReference>
<dbReference type="SUPFAM" id="SSF53335">
    <property type="entry name" value="S-adenosyl-L-methionine-dependent methyltransferases"/>
    <property type="match status" value="1"/>
</dbReference>
<sequence>MQSSDSSLPSSPALSDDCENITSQEYNNVIARSRWRILAQALHKNGSPSTMPSSIRRFQSYGLVTALPLQNISEDGAMWYEYSATVGQDMFSVLVRHPQRNITAYDLMGFNNTGNICVWPSEEVLAYYGLCNKQLFSCKSILEVGGGMSCLAGLMIGKYTSASKVLLTDGNIFSMENVGCILEKNGFGKSTRITSSVLQWGKQPTLNIINQSVELPTSRYDIILCADCLFFDDVRQDLVQTIFNFMADDGIALVTAPRRAGTLEKFCEEASNAGFIWSLKEVYNEHIWDRHLQLKANNESYDENIHYPLLLQLQKASVCL</sequence>
<proteinExistence type="predicted"/>
<evidence type="ECO:0000256" key="6">
    <source>
        <dbReference type="ARBA" id="ARBA00022603"/>
    </source>
</evidence>
<evidence type="ECO:0000256" key="2">
    <source>
        <dbReference type="ARBA" id="ARBA00004496"/>
    </source>
</evidence>
<protein>
    <recommendedName>
        <fullName evidence="4">Calmodulin-lysine N-methyltransferase</fullName>
        <ecNumber evidence="3">2.1.1.60</ecNumber>
    </recommendedName>
</protein>
<dbReference type="GO" id="GO:0005634">
    <property type="term" value="C:nucleus"/>
    <property type="evidence" value="ECO:0007669"/>
    <property type="project" value="UniProtKB-SubCell"/>
</dbReference>
<dbReference type="PANTHER" id="PTHR13539:SF3">
    <property type="entry name" value="CALMODULIN-LYSINE N-METHYLTRANSFERASE"/>
    <property type="match status" value="1"/>
</dbReference>
<dbReference type="AlphaFoldDB" id="A0A6J1S4A9"/>
<dbReference type="GeneID" id="113204768"/>
<dbReference type="GO" id="GO:0005737">
    <property type="term" value="C:cytoplasm"/>
    <property type="evidence" value="ECO:0007669"/>
    <property type="project" value="UniProtKB-SubCell"/>
</dbReference>
<dbReference type="InterPro" id="IPR019410">
    <property type="entry name" value="Methyltransf_16"/>
</dbReference>
<dbReference type="GO" id="GO:0032259">
    <property type="term" value="P:methylation"/>
    <property type="evidence" value="ECO:0007669"/>
    <property type="project" value="UniProtKB-KW"/>
</dbReference>
<dbReference type="RefSeq" id="XP_052127294.1">
    <property type="nucleotide sequence ID" value="XM_052271334.1"/>
</dbReference>
<dbReference type="InterPro" id="IPR029063">
    <property type="entry name" value="SAM-dependent_MTases_sf"/>
</dbReference>
<dbReference type="RefSeq" id="XP_026275847.1">
    <property type="nucleotide sequence ID" value="XM_026420062.2"/>
</dbReference>
<comment type="subcellular location">
    <subcellularLocation>
        <location evidence="2">Cytoplasm</location>
    </subcellularLocation>
    <subcellularLocation>
        <location evidence="1">Nucleus</location>
    </subcellularLocation>
</comment>
<dbReference type="Proteomes" id="UP000504606">
    <property type="component" value="Unplaced"/>
</dbReference>
<dbReference type="Gene3D" id="3.40.50.150">
    <property type="entry name" value="Vaccinia Virus protein VP39"/>
    <property type="match status" value="1"/>
</dbReference>
<evidence type="ECO:0000256" key="7">
    <source>
        <dbReference type="ARBA" id="ARBA00022679"/>
    </source>
</evidence>
<reference evidence="10 11" key="1">
    <citation type="submission" date="2025-04" db="UniProtKB">
        <authorList>
            <consortium name="RefSeq"/>
        </authorList>
    </citation>
    <scope>IDENTIFICATION</scope>
    <source>
        <tissue evidence="10 11">Whole organism</tissue>
    </source>
</reference>
<evidence type="ECO:0000313" key="10">
    <source>
        <dbReference type="RefSeq" id="XP_026275847.1"/>
    </source>
</evidence>
<evidence type="ECO:0000313" key="11">
    <source>
        <dbReference type="RefSeq" id="XP_052127294.1"/>
    </source>
</evidence>
<accession>A0A6J1S4A9</accession>
<gene>
    <name evidence="10 11" type="primary">LOC113204768</name>
</gene>
<keyword evidence="6" id="KW-0489">Methyltransferase</keyword>
<keyword evidence="8" id="KW-0539">Nucleus</keyword>
<keyword evidence="5" id="KW-0963">Cytoplasm</keyword>
<name>A0A6J1S4A9_FRAOC</name>
<keyword evidence="7" id="KW-0808">Transferase</keyword>
<organism evidence="9 10">
    <name type="scientific">Frankliniella occidentalis</name>
    <name type="common">Western flower thrips</name>
    <name type="synonym">Euthrips occidentalis</name>
    <dbReference type="NCBI Taxonomy" id="133901"/>
    <lineage>
        <taxon>Eukaryota</taxon>
        <taxon>Metazoa</taxon>
        <taxon>Ecdysozoa</taxon>
        <taxon>Arthropoda</taxon>
        <taxon>Hexapoda</taxon>
        <taxon>Insecta</taxon>
        <taxon>Pterygota</taxon>
        <taxon>Neoptera</taxon>
        <taxon>Paraneoptera</taxon>
        <taxon>Thysanoptera</taxon>
        <taxon>Terebrantia</taxon>
        <taxon>Thripoidea</taxon>
        <taxon>Thripidae</taxon>
        <taxon>Frankliniella</taxon>
    </lineage>
</organism>
<dbReference type="EC" id="2.1.1.60" evidence="3"/>
<evidence type="ECO:0000313" key="9">
    <source>
        <dbReference type="Proteomes" id="UP000504606"/>
    </source>
</evidence>
<evidence type="ECO:0000256" key="4">
    <source>
        <dbReference type="ARBA" id="ARBA00020594"/>
    </source>
</evidence>
<keyword evidence="9" id="KW-1185">Reference proteome</keyword>
<evidence type="ECO:0000256" key="8">
    <source>
        <dbReference type="ARBA" id="ARBA00023242"/>
    </source>
</evidence>
<evidence type="ECO:0000256" key="5">
    <source>
        <dbReference type="ARBA" id="ARBA00022490"/>
    </source>
</evidence>
<dbReference type="GO" id="GO:0018025">
    <property type="term" value="F:calmodulin-lysine N-methyltransferase activity"/>
    <property type="evidence" value="ECO:0007669"/>
    <property type="project" value="UniProtKB-EC"/>
</dbReference>
<dbReference type="Pfam" id="PF10294">
    <property type="entry name" value="Methyltransf_16"/>
    <property type="match status" value="1"/>
</dbReference>